<keyword evidence="2" id="KW-0812">Transmembrane</keyword>
<dbReference type="AlphaFoldDB" id="A0A5N5V6H7"/>
<keyword evidence="4" id="KW-1185">Reference proteome</keyword>
<feature type="transmembrane region" description="Helical" evidence="2">
    <location>
        <begin position="160"/>
        <end position="179"/>
    </location>
</feature>
<keyword evidence="2" id="KW-1133">Transmembrane helix</keyword>
<reference evidence="3 4" key="1">
    <citation type="submission" date="2012-10" db="EMBL/GenBank/DDBJ databases">
        <title>The draft sequence of the Mycobacterium pheli genome.</title>
        <authorList>
            <person name="Pettersson B.M.F."/>
            <person name="Das S."/>
            <person name="Dasgupta S."/>
            <person name="Bhattacharya A."/>
            <person name="Kirsebom L.A."/>
        </authorList>
    </citation>
    <scope>NUCLEOTIDE SEQUENCE [LARGE SCALE GENOMIC DNA]</scope>
    <source>
        <strain evidence="3 4">CCUG 21000</strain>
    </source>
</reference>
<comment type="caution">
    <text evidence="3">The sequence shown here is derived from an EMBL/GenBank/DDBJ whole genome shotgun (WGS) entry which is preliminary data.</text>
</comment>
<dbReference type="Pfam" id="PF20108">
    <property type="entry name" value="DUF6498"/>
    <property type="match status" value="1"/>
</dbReference>
<dbReference type="RefSeq" id="WP_061482654.1">
    <property type="nucleotide sequence ID" value="NZ_ANBO01000003.1"/>
</dbReference>
<feature type="region of interest" description="Disordered" evidence="1">
    <location>
        <begin position="236"/>
        <end position="264"/>
    </location>
</feature>
<feature type="transmembrane region" description="Helical" evidence="2">
    <location>
        <begin position="119"/>
        <end position="139"/>
    </location>
</feature>
<feature type="transmembrane region" description="Helical" evidence="2">
    <location>
        <begin position="81"/>
        <end position="107"/>
    </location>
</feature>
<keyword evidence="2" id="KW-0472">Membrane</keyword>
<evidence type="ECO:0000313" key="3">
    <source>
        <dbReference type="EMBL" id="KAB7757532.1"/>
    </source>
</evidence>
<dbReference type="InterPro" id="IPR045466">
    <property type="entry name" value="DUF6498"/>
</dbReference>
<feature type="transmembrane region" description="Helical" evidence="2">
    <location>
        <begin position="31"/>
        <end position="49"/>
    </location>
</feature>
<feature type="compositionally biased region" description="Basic and acidic residues" evidence="1">
    <location>
        <begin position="242"/>
        <end position="253"/>
    </location>
</feature>
<gene>
    <name evidence="3" type="ORF">MPHL21000_07030</name>
</gene>
<accession>A0A5N5V6H7</accession>
<evidence type="ECO:0000256" key="2">
    <source>
        <dbReference type="SAM" id="Phobius"/>
    </source>
</evidence>
<evidence type="ECO:0000313" key="4">
    <source>
        <dbReference type="Proteomes" id="UP000325690"/>
    </source>
</evidence>
<proteinExistence type="predicted"/>
<dbReference type="GeneID" id="74303109"/>
<organism evidence="3 4">
    <name type="scientific">Mycolicibacterium phlei DSM 43239 = CCUG 21000</name>
    <dbReference type="NCBI Taxonomy" id="1226750"/>
    <lineage>
        <taxon>Bacteria</taxon>
        <taxon>Bacillati</taxon>
        <taxon>Actinomycetota</taxon>
        <taxon>Actinomycetes</taxon>
        <taxon>Mycobacteriales</taxon>
        <taxon>Mycobacteriaceae</taxon>
        <taxon>Mycolicibacterium</taxon>
    </lineage>
</organism>
<dbReference type="Proteomes" id="UP000325690">
    <property type="component" value="Unassembled WGS sequence"/>
</dbReference>
<dbReference type="EMBL" id="ANBP01000007">
    <property type="protein sequence ID" value="KAB7757532.1"/>
    <property type="molecule type" value="Genomic_DNA"/>
</dbReference>
<sequence>MIHAVTLLAANLVPAAGWFVQHWSAGTTLVVYWIENVVTCLFIAVRIVAHRRMRPCRGHFRYLAPITDRKTRRATRSDGSFLRSFAVIAAVFSAGHAIFLGVILGLLNHNGDAFARVDWRSVTVGCAWLLGFLSADLAVDLIRLRHWPFRRIELEANRGLSRLVVVHLTLIFGMFGVAVTGAPSALFGVFVVLKTLFAVGAVLPQYEPQTPPRWLSGVLNRVPSARPGETFEDYWAESNAAEEDRRRRNEEPLSRPGSPDPATP</sequence>
<evidence type="ECO:0000256" key="1">
    <source>
        <dbReference type="SAM" id="MobiDB-lite"/>
    </source>
</evidence>
<name>A0A5N5V6H7_MYCPH</name>
<protein>
    <submittedName>
        <fullName evidence="3">Uncharacterized protein</fullName>
    </submittedName>
</protein>